<dbReference type="InterPro" id="IPR000308">
    <property type="entry name" value="14-3-3"/>
</dbReference>
<dbReference type="OrthoDB" id="10260625at2759"/>
<proteinExistence type="inferred from homology"/>
<evidence type="ECO:0000259" key="3">
    <source>
        <dbReference type="SMART" id="SM00101"/>
    </source>
</evidence>
<accession>A0A9P1M2Q9</accession>
<keyword evidence="6" id="KW-1185">Reference proteome</keyword>
<dbReference type="PRINTS" id="PR00305">
    <property type="entry name" value="1433ZETA"/>
</dbReference>
<reference evidence="5" key="2">
    <citation type="submission" date="2024-04" db="EMBL/GenBank/DDBJ databases">
        <authorList>
            <person name="Chen Y."/>
            <person name="Shah S."/>
            <person name="Dougan E. K."/>
            <person name="Thang M."/>
            <person name="Chan C."/>
        </authorList>
    </citation>
    <scope>NUCLEOTIDE SEQUENCE [LARGE SCALE GENOMIC DNA]</scope>
</reference>
<gene>
    <name evidence="4" type="ORF">C1SCF055_LOCUS42597</name>
</gene>
<dbReference type="SMART" id="SM00101">
    <property type="entry name" value="14_3_3"/>
    <property type="match status" value="1"/>
</dbReference>
<dbReference type="EMBL" id="CAMXCT030006668">
    <property type="protein sequence ID" value="CAL4805306.1"/>
    <property type="molecule type" value="Genomic_DNA"/>
</dbReference>
<feature type="domain" description="14-3-3" evidence="3">
    <location>
        <begin position="52"/>
        <end position="278"/>
    </location>
</feature>
<name>A0A9P1M2Q9_9DINO</name>
<evidence type="ECO:0000313" key="4">
    <source>
        <dbReference type="EMBL" id="CAI4017994.1"/>
    </source>
</evidence>
<dbReference type="EMBL" id="CAMXCT010006668">
    <property type="protein sequence ID" value="CAI4017994.1"/>
    <property type="molecule type" value="Genomic_DNA"/>
</dbReference>
<evidence type="ECO:0000313" key="6">
    <source>
        <dbReference type="Proteomes" id="UP001152797"/>
    </source>
</evidence>
<dbReference type="InterPro" id="IPR023410">
    <property type="entry name" value="14-3-3_domain"/>
</dbReference>
<reference evidence="4" key="1">
    <citation type="submission" date="2022-10" db="EMBL/GenBank/DDBJ databases">
        <authorList>
            <person name="Chen Y."/>
            <person name="Dougan E. K."/>
            <person name="Chan C."/>
            <person name="Rhodes N."/>
            <person name="Thang M."/>
        </authorList>
    </citation>
    <scope>NUCLEOTIDE SEQUENCE</scope>
</reference>
<dbReference type="InterPro" id="IPR036815">
    <property type="entry name" value="14-3-3_dom_sf"/>
</dbReference>
<organism evidence="4">
    <name type="scientific">Cladocopium goreaui</name>
    <dbReference type="NCBI Taxonomy" id="2562237"/>
    <lineage>
        <taxon>Eukaryota</taxon>
        <taxon>Sar</taxon>
        <taxon>Alveolata</taxon>
        <taxon>Dinophyceae</taxon>
        <taxon>Suessiales</taxon>
        <taxon>Symbiodiniaceae</taxon>
        <taxon>Cladocopium</taxon>
    </lineage>
</organism>
<comment type="similarity">
    <text evidence="1">Belongs to the 14-3-3 family.</text>
</comment>
<dbReference type="CDD" id="cd08774">
    <property type="entry name" value="14-3-3"/>
    <property type="match status" value="1"/>
</dbReference>
<dbReference type="AlphaFoldDB" id="A0A9P1M2Q9"/>
<evidence type="ECO:0000256" key="1">
    <source>
        <dbReference type="ARBA" id="ARBA00006141"/>
    </source>
</evidence>
<evidence type="ECO:0000313" key="5">
    <source>
        <dbReference type="EMBL" id="CAL1171369.1"/>
    </source>
</evidence>
<dbReference type="PIRSF" id="PIRSF000868">
    <property type="entry name" value="14-3-3"/>
    <property type="match status" value="1"/>
</dbReference>
<feature type="site" description="Interaction with phosphoserine on interacting protein" evidence="2">
    <location>
        <position position="174"/>
    </location>
</feature>
<dbReference type="Gene3D" id="1.20.190.20">
    <property type="entry name" value="14-3-3 domain"/>
    <property type="match status" value="1"/>
</dbReference>
<protein>
    <recommendedName>
        <fullName evidence="3">14-3-3 domain-containing protein</fullName>
    </recommendedName>
</protein>
<dbReference type="PANTHER" id="PTHR18860">
    <property type="entry name" value="14-3-3 PROTEIN"/>
    <property type="match status" value="1"/>
</dbReference>
<evidence type="ECO:0000256" key="2">
    <source>
        <dbReference type="PIRSR" id="PIRSR000868-1"/>
    </source>
</evidence>
<dbReference type="SUPFAM" id="SSF48445">
    <property type="entry name" value="14-3-3 protein"/>
    <property type="match status" value="1"/>
</dbReference>
<sequence length="278" mass="31922">MESVLERWERHWRPSKGFQVRTGGFWCCAGFRTIARAPCALIFRAFQMLAHRDKERYLAHLAALAERYDEVIEHMKQVIQTGPQLSVEERNLLSVAYKNKVGMLRSAFRASQGVAKTASSDEAQYAEEYLQKAQEEGIRSCEDLIALLEDLLLPNALDPEMKVFFLKNRADYYRYTAEFRGTDRAAVARASEVYQEAIDAVQEHLATTHPIRLGMALSRAVFSYEILNLKPEACNIARKAFDDGLKELDEIPEEHYKDSTQILQMLRDHLTQWTSAVE</sequence>
<feature type="site" description="Interaction with phosphoserine on interacting protein" evidence="2">
    <location>
        <position position="105"/>
    </location>
</feature>
<dbReference type="Pfam" id="PF00244">
    <property type="entry name" value="14-3-3"/>
    <property type="match status" value="1"/>
</dbReference>
<dbReference type="EMBL" id="CAMXCT020006668">
    <property type="protein sequence ID" value="CAL1171369.1"/>
    <property type="molecule type" value="Genomic_DNA"/>
</dbReference>
<dbReference type="Proteomes" id="UP001152797">
    <property type="component" value="Unassembled WGS sequence"/>
</dbReference>
<comment type="caution">
    <text evidence="4">The sequence shown here is derived from an EMBL/GenBank/DDBJ whole genome shotgun (WGS) entry which is preliminary data.</text>
</comment>